<dbReference type="Proteomes" id="UP001162087">
    <property type="component" value="Chromosome 14"/>
</dbReference>
<sequence length="897" mass="100731">MAGHHHEHGHGNEHEHEHEQEREHDYLQRPPSGSERTRSISFSKLLSRSWKRNGSSSNGVSVSSVNLNSDAENSKEPDHNNSGSEGQSSRFSKLKSMFQSGNSSKNTSAHNSSQSSLEGDSTSSSSKLRYVKPMTAPANAPPESPPLSPTIPENDVLQTPKMVHIDQHEHEREHSQCGSPIMLSPPSLSPTIAKAGAGRRRSPSTPIMPSQNSKNNGSGSAARPNNHRHHSSSQGFSSNNPFRERTGTVRSSNPYFAYQGLPTHALSSHDLDEGLQSYPNAGGIHFLSTPTSKTNSLTNNRNLSNLSLNEIKENEEVQQFNSEDFFFHDIPKDVPLRDTLNDSPIRDSSKSPTTTQPFPSIVVGYGNQYDDDSDNDHDNEKEERTKTKGKPRNLSPAKQNGKSTHPRIKIPLRRAASEPNGLQLASAASASSSSSTQKKSQPTDINDKNLGQSVLPSNSFFPQEPPPKISDFQEPRRSRRLRTKSFSNKFQDIMVGPQSFEKIRLLGQGDVGKVFLVREKKTNRVYALKVLSKEEMIKRNKIKRVLTEQEILATSNHPFIVTLYHSFQSEDYLYLCMEYCMGGEFFRALQTRETKCICEDDARFYASEVTAALEYLHLLGFIYRDLKPENILLHQSGHIMLSDFDLSIQAKDSKIPVVKGSAQSTLVDTKICSDGFRTNSFVGTEEYIAPEVIRGNGHTAAVDWWTLGILIYEMLFGFTPFKGDNTNETFTNILKNEVSFPNNNEISRTCKDLIKKLLTKNESKRLGCKMGAADVKKHPFFKKVQWSLLRNQEPPLIPVLSEDGCDFAKLSSNKKRQTSEDGHKHLDEQEKNMFEEVVEYDDEVSEDDPFHDFNSMSLMEQDNNSMIYGNTNSYGKIAYTPNSNRSRSNSHRTFFKR</sequence>
<feature type="compositionally biased region" description="Basic and acidic residues" evidence="11">
    <location>
        <begin position="9"/>
        <end position="27"/>
    </location>
</feature>
<dbReference type="GO" id="GO:0006869">
    <property type="term" value="P:lipid transport"/>
    <property type="evidence" value="ECO:0007669"/>
    <property type="project" value="UniProtKB-KW"/>
</dbReference>
<reference evidence="13" key="1">
    <citation type="submission" date="2022-10" db="EMBL/GenBank/DDBJ databases">
        <authorList>
            <person name="Byrne P K."/>
        </authorList>
    </citation>
    <scope>NUCLEOTIDE SEQUENCE</scope>
    <source>
        <strain evidence="13">IFO1802</strain>
    </source>
</reference>
<feature type="compositionally biased region" description="Polar residues" evidence="11">
    <location>
        <begin position="80"/>
        <end position="111"/>
    </location>
</feature>
<dbReference type="CDD" id="cd05574">
    <property type="entry name" value="STKc_phototropin_like"/>
    <property type="match status" value="1"/>
</dbReference>
<feature type="compositionally biased region" description="Low complexity" evidence="11">
    <location>
        <begin position="425"/>
        <end position="435"/>
    </location>
</feature>
<keyword evidence="8" id="KW-0813">Transport</keyword>
<dbReference type="Gene3D" id="3.30.200.20">
    <property type="entry name" value="Phosphorylase Kinase, domain 1"/>
    <property type="match status" value="1"/>
</dbReference>
<evidence type="ECO:0000256" key="6">
    <source>
        <dbReference type="ARBA" id="ARBA00022777"/>
    </source>
</evidence>
<keyword evidence="6" id="KW-0418">Kinase</keyword>
<comment type="catalytic activity">
    <reaction evidence="10">
        <text>L-seryl-[protein] + ATP = O-phospho-L-seryl-[protein] + ADP + H(+)</text>
        <dbReference type="Rhea" id="RHEA:17989"/>
        <dbReference type="Rhea" id="RHEA-COMP:9863"/>
        <dbReference type="Rhea" id="RHEA-COMP:11604"/>
        <dbReference type="ChEBI" id="CHEBI:15378"/>
        <dbReference type="ChEBI" id="CHEBI:29999"/>
        <dbReference type="ChEBI" id="CHEBI:30616"/>
        <dbReference type="ChEBI" id="CHEBI:83421"/>
        <dbReference type="ChEBI" id="CHEBI:456216"/>
        <dbReference type="EC" id="2.7.11.1"/>
    </reaction>
</comment>
<feature type="compositionally biased region" description="Basic residues" evidence="11">
    <location>
        <begin position="888"/>
        <end position="897"/>
    </location>
</feature>
<keyword evidence="4" id="KW-0808">Transferase</keyword>
<evidence type="ECO:0000256" key="7">
    <source>
        <dbReference type="ARBA" id="ARBA00022840"/>
    </source>
</evidence>
<dbReference type="Gene3D" id="1.10.510.10">
    <property type="entry name" value="Transferase(Phosphotransferase) domain 1"/>
    <property type="match status" value="1"/>
</dbReference>
<dbReference type="GO" id="GO:0005524">
    <property type="term" value="F:ATP binding"/>
    <property type="evidence" value="ECO:0007669"/>
    <property type="project" value="UniProtKB-KW"/>
</dbReference>
<dbReference type="AlphaFoldDB" id="A0AA35J8Z3"/>
<evidence type="ECO:0000259" key="12">
    <source>
        <dbReference type="PROSITE" id="PS50011"/>
    </source>
</evidence>
<feature type="compositionally biased region" description="Polar residues" evidence="11">
    <location>
        <begin position="232"/>
        <end position="241"/>
    </location>
</feature>
<evidence type="ECO:0000313" key="13">
    <source>
        <dbReference type="EMBL" id="CAI4050533.1"/>
    </source>
</evidence>
<gene>
    <name evidence="13" type="primary">SKDI14G3690</name>
    <name evidence="13" type="ORF">SKDI_14G3690</name>
</gene>
<feature type="compositionally biased region" description="Basic and acidic residues" evidence="11">
    <location>
        <begin position="376"/>
        <end position="386"/>
    </location>
</feature>
<feature type="compositionally biased region" description="Basic and acidic residues" evidence="11">
    <location>
        <begin position="163"/>
        <end position="175"/>
    </location>
</feature>
<evidence type="ECO:0000256" key="1">
    <source>
        <dbReference type="ARBA" id="ARBA00009903"/>
    </source>
</evidence>
<feature type="region of interest" description="Disordered" evidence="11">
    <location>
        <begin position="1"/>
        <end position="248"/>
    </location>
</feature>
<keyword evidence="5" id="KW-0547">Nucleotide-binding</keyword>
<keyword evidence="3" id="KW-0723">Serine/threonine-protein kinase</keyword>
<feature type="compositionally biased region" description="Low complexity" evidence="11">
    <location>
        <begin position="112"/>
        <end position="126"/>
    </location>
</feature>
<name>A0AA35J8Z3_SACK1</name>
<dbReference type="GeneID" id="80926843"/>
<dbReference type="InterPro" id="IPR000719">
    <property type="entry name" value="Prot_kinase_dom"/>
</dbReference>
<dbReference type="RefSeq" id="XP_056084838.1">
    <property type="nucleotide sequence ID" value="XM_056230973.1"/>
</dbReference>
<protein>
    <recommendedName>
        <fullName evidence="2">non-specific serine/threonine protein kinase</fullName>
        <ecNumber evidence="2">2.7.11.1</ecNumber>
    </recommendedName>
</protein>
<evidence type="ECO:0000256" key="2">
    <source>
        <dbReference type="ARBA" id="ARBA00012513"/>
    </source>
</evidence>
<evidence type="ECO:0000256" key="5">
    <source>
        <dbReference type="ARBA" id="ARBA00022741"/>
    </source>
</evidence>
<evidence type="ECO:0000256" key="8">
    <source>
        <dbReference type="ARBA" id="ARBA00023055"/>
    </source>
</evidence>
<comment type="catalytic activity">
    <reaction evidence="9">
        <text>L-threonyl-[protein] + ATP = O-phospho-L-threonyl-[protein] + ADP + H(+)</text>
        <dbReference type="Rhea" id="RHEA:46608"/>
        <dbReference type="Rhea" id="RHEA-COMP:11060"/>
        <dbReference type="Rhea" id="RHEA-COMP:11605"/>
        <dbReference type="ChEBI" id="CHEBI:15378"/>
        <dbReference type="ChEBI" id="CHEBI:30013"/>
        <dbReference type="ChEBI" id="CHEBI:30616"/>
        <dbReference type="ChEBI" id="CHEBI:61977"/>
        <dbReference type="ChEBI" id="CHEBI:456216"/>
        <dbReference type="EC" id="2.7.11.1"/>
    </reaction>
</comment>
<feature type="compositionally biased region" description="Low complexity" evidence="11">
    <location>
        <begin position="53"/>
        <end position="69"/>
    </location>
</feature>
<feature type="compositionally biased region" description="Polar residues" evidence="11">
    <location>
        <begin position="436"/>
        <end position="461"/>
    </location>
</feature>
<proteinExistence type="inferred from homology"/>
<dbReference type="SMART" id="SM00220">
    <property type="entry name" value="S_TKc"/>
    <property type="match status" value="1"/>
</dbReference>
<dbReference type="FunFam" id="3.30.200.20:FF:000078">
    <property type="entry name" value="Serine/threonine-protein kinase nrc-2"/>
    <property type="match status" value="1"/>
</dbReference>
<accession>A0AA35J8Z3</accession>
<evidence type="ECO:0000256" key="3">
    <source>
        <dbReference type="ARBA" id="ARBA00022527"/>
    </source>
</evidence>
<comment type="similarity">
    <text evidence="1">Belongs to the protein kinase superfamily. AGC Ser/Thr protein kinase family.</text>
</comment>
<organism evidence="13 14">
    <name type="scientific">Saccharomyces kudriavzevii (strain ATCC MYA-4449 / AS 2.2408 / CBS 8840 / NBRC 1802 / NCYC 2889)</name>
    <name type="common">Yeast</name>
    <dbReference type="NCBI Taxonomy" id="226230"/>
    <lineage>
        <taxon>Eukaryota</taxon>
        <taxon>Fungi</taxon>
        <taxon>Dikarya</taxon>
        <taxon>Ascomycota</taxon>
        <taxon>Saccharomycotina</taxon>
        <taxon>Saccharomycetes</taxon>
        <taxon>Saccharomycetales</taxon>
        <taxon>Saccharomycetaceae</taxon>
        <taxon>Saccharomyces</taxon>
    </lineage>
</organism>
<dbReference type="EC" id="2.7.11.1" evidence="2"/>
<dbReference type="SUPFAM" id="SSF56112">
    <property type="entry name" value="Protein kinase-like (PK-like)"/>
    <property type="match status" value="1"/>
</dbReference>
<feature type="compositionally biased region" description="Pro residues" evidence="11">
    <location>
        <begin position="139"/>
        <end position="149"/>
    </location>
</feature>
<feature type="compositionally biased region" description="Low complexity" evidence="11">
    <location>
        <begin position="179"/>
        <end position="190"/>
    </location>
</feature>
<evidence type="ECO:0000256" key="4">
    <source>
        <dbReference type="ARBA" id="ARBA00022679"/>
    </source>
</evidence>
<evidence type="ECO:0000313" key="14">
    <source>
        <dbReference type="Proteomes" id="UP001162087"/>
    </source>
</evidence>
<keyword evidence="7" id="KW-0067">ATP-binding</keyword>
<dbReference type="PROSITE" id="PS50011">
    <property type="entry name" value="PROTEIN_KINASE_DOM"/>
    <property type="match status" value="1"/>
</dbReference>
<evidence type="ECO:0000256" key="10">
    <source>
        <dbReference type="ARBA" id="ARBA00048679"/>
    </source>
</evidence>
<dbReference type="EMBL" id="OX365909">
    <property type="protein sequence ID" value="CAI4050533.1"/>
    <property type="molecule type" value="Genomic_DNA"/>
</dbReference>
<dbReference type="Pfam" id="PF00069">
    <property type="entry name" value="Pkinase"/>
    <property type="match status" value="1"/>
</dbReference>
<keyword evidence="8" id="KW-0445">Lipid transport</keyword>
<feature type="region of interest" description="Disordered" evidence="11">
    <location>
        <begin position="878"/>
        <end position="897"/>
    </location>
</feature>
<evidence type="ECO:0000256" key="9">
    <source>
        <dbReference type="ARBA" id="ARBA00047899"/>
    </source>
</evidence>
<feature type="region of interest" description="Disordered" evidence="11">
    <location>
        <begin position="336"/>
        <end position="483"/>
    </location>
</feature>
<dbReference type="GO" id="GO:0097035">
    <property type="term" value="P:regulation of membrane lipid distribution"/>
    <property type="evidence" value="ECO:0007669"/>
    <property type="project" value="UniProtKB-ARBA"/>
</dbReference>
<dbReference type="FunFam" id="1.10.510.10:FF:000121">
    <property type="entry name" value="Serine/threonine-protein kinase nrc-2"/>
    <property type="match status" value="1"/>
</dbReference>
<dbReference type="PROSITE" id="PS00108">
    <property type="entry name" value="PROTEIN_KINASE_ST"/>
    <property type="match status" value="1"/>
</dbReference>
<dbReference type="GO" id="GO:0000749">
    <property type="term" value="P:response to pheromone triggering conjugation with cellular fusion"/>
    <property type="evidence" value="ECO:0007669"/>
    <property type="project" value="UniProtKB-ARBA"/>
</dbReference>
<dbReference type="PANTHER" id="PTHR45637">
    <property type="entry name" value="FLIPPASE KINASE 1-RELATED"/>
    <property type="match status" value="1"/>
</dbReference>
<feature type="compositionally biased region" description="Polar residues" evidence="11">
    <location>
        <begin position="203"/>
        <end position="219"/>
    </location>
</feature>
<feature type="compositionally biased region" description="Basic and acidic residues" evidence="11">
    <location>
        <begin position="336"/>
        <end position="349"/>
    </location>
</feature>
<dbReference type="GO" id="GO:0004674">
    <property type="term" value="F:protein serine/threonine kinase activity"/>
    <property type="evidence" value="ECO:0007669"/>
    <property type="project" value="UniProtKB-KW"/>
</dbReference>
<dbReference type="InterPro" id="IPR008271">
    <property type="entry name" value="Ser/Thr_kinase_AS"/>
</dbReference>
<dbReference type="InterPro" id="IPR011009">
    <property type="entry name" value="Kinase-like_dom_sf"/>
</dbReference>
<keyword evidence="14" id="KW-1185">Reference proteome</keyword>
<feature type="domain" description="Protein kinase" evidence="12">
    <location>
        <begin position="500"/>
        <end position="781"/>
    </location>
</feature>
<evidence type="ECO:0000256" key="11">
    <source>
        <dbReference type="SAM" id="MobiDB-lite"/>
    </source>
</evidence>